<keyword evidence="2" id="KW-1185">Reference proteome</keyword>
<proteinExistence type="predicted"/>
<reference evidence="1 2" key="1">
    <citation type="journal article" date="2024" name="IMA Fungus">
        <title>IMA Genome - F19 : A genome assembly and annotation guide to empower mycologists, including annotated draft genome sequences of Ceratocystis pirilliformis, Diaporthe australafricana, Fusarium ophioides, Paecilomyces lecythidis, and Sporothrix stenoceras.</title>
        <authorList>
            <person name="Aylward J."/>
            <person name="Wilson A.M."/>
            <person name="Visagie C.M."/>
            <person name="Spraker J."/>
            <person name="Barnes I."/>
            <person name="Buitendag C."/>
            <person name="Ceriani C."/>
            <person name="Del Mar Angel L."/>
            <person name="du Plessis D."/>
            <person name="Fuchs T."/>
            <person name="Gasser K."/>
            <person name="Kramer D."/>
            <person name="Li W."/>
            <person name="Munsamy K."/>
            <person name="Piso A."/>
            <person name="Price J.L."/>
            <person name="Sonnekus B."/>
            <person name="Thomas C."/>
            <person name="van der Nest A."/>
            <person name="van Dijk A."/>
            <person name="van Heerden A."/>
            <person name="van Vuuren N."/>
            <person name="Yilmaz N."/>
            <person name="Duong T.A."/>
            <person name="van der Merwe N.A."/>
            <person name="Wingfield M.J."/>
            <person name="Wingfield B.D."/>
        </authorList>
    </citation>
    <scope>NUCLEOTIDE SEQUENCE [LARGE SCALE GENOMIC DNA]</scope>
    <source>
        <strain evidence="1 2">CMW 18300</strain>
    </source>
</reference>
<protein>
    <submittedName>
        <fullName evidence="1">Uncharacterized protein</fullName>
    </submittedName>
</protein>
<gene>
    <name evidence="1" type="ORF">Daus18300_010431</name>
</gene>
<comment type="caution">
    <text evidence="1">The sequence shown here is derived from an EMBL/GenBank/DDBJ whole genome shotgun (WGS) entry which is preliminary data.</text>
</comment>
<dbReference type="Proteomes" id="UP001583177">
    <property type="component" value="Unassembled WGS sequence"/>
</dbReference>
<sequence length="402" mass="44362">MGVTTFLRGFKVPLPVLNAFLLANNVNESKMICFGIPPLYHKPDQVTTLLRNKLGNGDTKTRVFVPSRASFDFATSAYIAYDWTVVLAQRRLGPEDFANAPPPGFEDLRREILSYADGAESLADDERYQNAVYIVITDEQGYIPPELRQQIGALERPLHRGPPPPPPQLVDIPPAVDSGERTESYQTSYEFSAEMLRAGKFGIWTKFLSVLGLGVDLGYEWDNSKTDIYTFKRMETIEFNPSDEYIQQCLAAPPVARLMARRKQPLYIVTGIKTVTGATAKTLKSAGKKVQGAVEVDGTALGGAPVSLGPEAELERQNGQDISWDGGSDFVFAYRVQKITISRKGEASHKDFSKGAMLDKDQNRPKLHGEDASFVTSELDRADLEDGGFQVEDVGPDEACGW</sequence>
<evidence type="ECO:0000313" key="2">
    <source>
        <dbReference type="Proteomes" id="UP001583177"/>
    </source>
</evidence>
<evidence type="ECO:0000313" key="1">
    <source>
        <dbReference type="EMBL" id="KAL1857088.1"/>
    </source>
</evidence>
<organism evidence="1 2">
    <name type="scientific">Diaporthe australafricana</name>
    <dbReference type="NCBI Taxonomy" id="127596"/>
    <lineage>
        <taxon>Eukaryota</taxon>
        <taxon>Fungi</taxon>
        <taxon>Dikarya</taxon>
        <taxon>Ascomycota</taxon>
        <taxon>Pezizomycotina</taxon>
        <taxon>Sordariomycetes</taxon>
        <taxon>Sordariomycetidae</taxon>
        <taxon>Diaporthales</taxon>
        <taxon>Diaporthaceae</taxon>
        <taxon>Diaporthe</taxon>
    </lineage>
</organism>
<accession>A0ABR3WA85</accession>
<name>A0ABR3WA85_9PEZI</name>
<dbReference type="EMBL" id="JAWRVE010000115">
    <property type="protein sequence ID" value="KAL1857088.1"/>
    <property type="molecule type" value="Genomic_DNA"/>
</dbReference>